<dbReference type="Proteomes" id="UP001283361">
    <property type="component" value="Unassembled WGS sequence"/>
</dbReference>
<accession>A0AAE0ZFP8</accession>
<reference evidence="1" key="1">
    <citation type="journal article" date="2023" name="G3 (Bethesda)">
        <title>A reference genome for the long-term kleptoplast-retaining sea slug Elysia crispata morphotype clarki.</title>
        <authorList>
            <person name="Eastman K.E."/>
            <person name="Pendleton A.L."/>
            <person name="Shaikh M.A."/>
            <person name="Suttiyut T."/>
            <person name="Ogas R."/>
            <person name="Tomko P."/>
            <person name="Gavelis G."/>
            <person name="Widhalm J.R."/>
            <person name="Wisecaver J.H."/>
        </authorList>
    </citation>
    <scope>NUCLEOTIDE SEQUENCE</scope>
    <source>
        <strain evidence="1">ECLA1</strain>
    </source>
</reference>
<proteinExistence type="predicted"/>
<name>A0AAE0ZFP8_9GAST</name>
<protein>
    <submittedName>
        <fullName evidence="1">Uncharacterized protein</fullName>
    </submittedName>
</protein>
<sequence length="83" mass="8986">MEICRWCETFTSKEPAPRGLRVSLRLAAQFSGGHRSLSPGFILICHQGMSSVREGGSVDTLSGAIESGWDAWGRGEMWGDGSK</sequence>
<evidence type="ECO:0000313" key="1">
    <source>
        <dbReference type="EMBL" id="KAK3768472.1"/>
    </source>
</evidence>
<dbReference type="EMBL" id="JAWDGP010004054">
    <property type="protein sequence ID" value="KAK3768472.1"/>
    <property type="molecule type" value="Genomic_DNA"/>
</dbReference>
<keyword evidence="2" id="KW-1185">Reference proteome</keyword>
<gene>
    <name evidence="1" type="ORF">RRG08_060834</name>
</gene>
<evidence type="ECO:0000313" key="2">
    <source>
        <dbReference type="Proteomes" id="UP001283361"/>
    </source>
</evidence>
<organism evidence="1 2">
    <name type="scientific">Elysia crispata</name>
    <name type="common">lettuce slug</name>
    <dbReference type="NCBI Taxonomy" id="231223"/>
    <lineage>
        <taxon>Eukaryota</taxon>
        <taxon>Metazoa</taxon>
        <taxon>Spiralia</taxon>
        <taxon>Lophotrochozoa</taxon>
        <taxon>Mollusca</taxon>
        <taxon>Gastropoda</taxon>
        <taxon>Heterobranchia</taxon>
        <taxon>Euthyneura</taxon>
        <taxon>Panpulmonata</taxon>
        <taxon>Sacoglossa</taxon>
        <taxon>Placobranchoidea</taxon>
        <taxon>Plakobranchidae</taxon>
        <taxon>Elysia</taxon>
    </lineage>
</organism>
<dbReference type="AlphaFoldDB" id="A0AAE0ZFP8"/>
<comment type="caution">
    <text evidence="1">The sequence shown here is derived from an EMBL/GenBank/DDBJ whole genome shotgun (WGS) entry which is preliminary data.</text>
</comment>